<keyword evidence="2" id="KW-1185">Reference proteome</keyword>
<accession>A0A841NDG2</accession>
<dbReference type="SUPFAM" id="SSF55729">
    <property type="entry name" value="Acyl-CoA N-acyltransferases (Nat)"/>
    <property type="match status" value="1"/>
</dbReference>
<proteinExistence type="predicted"/>
<dbReference type="RefSeq" id="WP_184163626.1">
    <property type="nucleotide sequence ID" value="NZ_JACHLC010000002.1"/>
</dbReference>
<dbReference type="EMBL" id="JACHLC010000002">
    <property type="protein sequence ID" value="MBB6371360.1"/>
    <property type="molecule type" value="Genomic_DNA"/>
</dbReference>
<protein>
    <submittedName>
        <fullName evidence="1">N-acyl-L-homoserine lactone synthetase</fullName>
    </submittedName>
</protein>
<reference evidence="1 2" key="1">
    <citation type="submission" date="2020-08" db="EMBL/GenBank/DDBJ databases">
        <title>Functional genomics of gut bacteria from endangered species of beetles.</title>
        <authorList>
            <person name="Carlos-Shanley C."/>
        </authorList>
    </citation>
    <scope>NUCLEOTIDE SEQUENCE [LARGE SCALE GENOMIC DNA]</scope>
    <source>
        <strain evidence="1 2">S00136</strain>
    </source>
</reference>
<dbReference type="InterPro" id="IPR016181">
    <property type="entry name" value="Acyl_CoA_acyltransferase"/>
</dbReference>
<name>A0A841NDG2_9FLAO</name>
<dbReference type="AlphaFoldDB" id="A0A841NDG2"/>
<comment type="caution">
    <text evidence="1">The sequence shown here is derived from an EMBL/GenBank/DDBJ whole genome shotgun (WGS) entry which is preliminary data.</text>
</comment>
<organism evidence="1 2">
    <name type="scientific">Chryseobacterium shigense</name>
    <dbReference type="NCBI Taxonomy" id="297244"/>
    <lineage>
        <taxon>Bacteria</taxon>
        <taxon>Pseudomonadati</taxon>
        <taxon>Bacteroidota</taxon>
        <taxon>Flavobacteriia</taxon>
        <taxon>Flavobacteriales</taxon>
        <taxon>Weeksellaceae</taxon>
        <taxon>Chryseobacterium group</taxon>
        <taxon>Chryseobacterium</taxon>
    </lineage>
</organism>
<dbReference type="Gene3D" id="3.40.630.30">
    <property type="match status" value="1"/>
</dbReference>
<gene>
    <name evidence="1" type="ORF">HNP36_002436</name>
</gene>
<evidence type="ECO:0000313" key="1">
    <source>
        <dbReference type="EMBL" id="MBB6371360.1"/>
    </source>
</evidence>
<sequence length="221" mass="25217">MKTIKLSILKKSDLKHLAKFVVEENLSHHVEKPAHNQAFIEKEIEYIYEEESKFSNSKVLVATNSENKIIGSIRTLKWNTLDILPIEKMFAIDLKNILETKKTDIWHIGRFAIKKGAEGSGFSLFKTLMVHAINDVCTNTNSLAIAECDVKLLRILKALGIETTAITNSIHYLGSETVPVILTYKTLKNFLDYNLHFLSCHEENLHKSVVLSTPHQYYTFV</sequence>
<dbReference type="Proteomes" id="UP000589738">
    <property type="component" value="Unassembled WGS sequence"/>
</dbReference>
<evidence type="ECO:0000313" key="2">
    <source>
        <dbReference type="Proteomes" id="UP000589738"/>
    </source>
</evidence>